<accession>A0A166UZ97</accession>
<dbReference type="STRING" id="1081109.A0A166UZ97"/>
<dbReference type="GO" id="GO:0004364">
    <property type="term" value="F:glutathione transferase activity"/>
    <property type="evidence" value="ECO:0007669"/>
    <property type="project" value="TreeGrafter"/>
</dbReference>
<dbReference type="Gene3D" id="3.40.30.10">
    <property type="entry name" value="Glutaredoxin"/>
    <property type="match status" value="1"/>
</dbReference>
<feature type="domain" description="DSBA-like thioredoxin" evidence="1">
    <location>
        <begin position="6"/>
        <end position="123"/>
    </location>
</feature>
<comment type="caution">
    <text evidence="2">The sequence shown here is derived from an EMBL/GenBank/DDBJ whole genome shotgun (WGS) entry which is preliminary data.</text>
</comment>
<dbReference type="AlphaFoldDB" id="A0A166UZ97"/>
<dbReference type="Proteomes" id="UP000078544">
    <property type="component" value="Unassembled WGS sequence"/>
</dbReference>
<protein>
    <submittedName>
        <fullName evidence="2">Thioredoxin-like fold protein</fullName>
    </submittedName>
</protein>
<name>A0A166UZ97_9HYPO</name>
<evidence type="ECO:0000313" key="2">
    <source>
        <dbReference type="EMBL" id="OAA33134.1"/>
    </source>
</evidence>
<dbReference type="InterPro" id="IPR036249">
    <property type="entry name" value="Thioredoxin-like_sf"/>
</dbReference>
<dbReference type="PANTHER" id="PTHR42943">
    <property type="entry name" value="GLUTATHIONE S-TRANSFERASE KAPPA"/>
    <property type="match status" value="1"/>
</dbReference>
<dbReference type="PANTHER" id="PTHR42943:SF13">
    <property type="entry name" value="GLUTATHIONE S-TRANSFERASE KAPPA-RELATED"/>
    <property type="match status" value="1"/>
</dbReference>
<dbReference type="GO" id="GO:0004602">
    <property type="term" value="F:glutathione peroxidase activity"/>
    <property type="evidence" value="ECO:0007669"/>
    <property type="project" value="TreeGrafter"/>
</dbReference>
<evidence type="ECO:0000313" key="3">
    <source>
        <dbReference type="Proteomes" id="UP000078544"/>
    </source>
</evidence>
<keyword evidence="3" id="KW-1185">Reference proteome</keyword>
<organism evidence="2 3">
    <name type="scientific">Moelleriella libera RCEF 2490</name>
    <dbReference type="NCBI Taxonomy" id="1081109"/>
    <lineage>
        <taxon>Eukaryota</taxon>
        <taxon>Fungi</taxon>
        <taxon>Dikarya</taxon>
        <taxon>Ascomycota</taxon>
        <taxon>Pezizomycotina</taxon>
        <taxon>Sordariomycetes</taxon>
        <taxon>Hypocreomycetidae</taxon>
        <taxon>Hypocreales</taxon>
        <taxon>Clavicipitaceae</taxon>
        <taxon>Moelleriella</taxon>
    </lineage>
</organism>
<dbReference type="EMBL" id="AZGY01000001">
    <property type="protein sequence ID" value="OAA33134.1"/>
    <property type="molecule type" value="Genomic_DNA"/>
</dbReference>
<evidence type="ECO:0000259" key="1">
    <source>
        <dbReference type="Pfam" id="PF01323"/>
    </source>
</evidence>
<dbReference type="Pfam" id="PF01323">
    <property type="entry name" value="DSBA"/>
    <property type="match status" value="1"/>
</dbReference>
<dbReference type="InterPro" id="IPR051924">
    <property type="entry name" value="GST_Kappa/NadH"/>
</dbReference>
<dbReference type="GO" id="GO:0005739">
    <property type="term" value="C:mitochondrion"/>
    <property type="evidence" value="ECO:0007669"/>
    <property type="project" value="TreeGrafter"/>
</dbReference>
<sequence>MAGGHVDCYLDISSFYSYVCFVDLLPNLDKLAAHKVHVDFHPVFLGAINHLSGNQPPWTLPAKARYLARDARRAASRVGIATFASPPDLLRRARTQSALRALLFIKATYPPHVFLSAFYHLLYRFWTAPNADVVADDDLAALLAEATELPLPVTAATSLPPTAGGGRGGKRLFGRDEVARIMDGRAGMKKKLVEDTTRLVEEGGAFGCPWFLVTNAKGSVEPVFGSDR</sequence>
<dbReference type="OrthoDB" id="4664297at2759"/>
<dbReference type="SUPFAM" id="SSF52833">
    <property type="entry name" value="Thioredoxin-like"/>
    <property type="match status" value="1"/>
</dbReference>
<dbReference type="InterPro" id="IPR001853">
    <property type="entry name" value="DSBA-like_thioredoxin_dom"/>
</dbReference>
<dbReference type="GO" id="GO:0005777">
    <property type="term" value="C:peroxisome"/>
    <property type="evidence" value="ECO:0007669"/>
    <property type="project" value="TreeGrafter"/>
</dbReference>
<proteinExistence type="predicted"/>
<dbReference type="GO" id="GO:0006749">
    <property type="term" value="P:glutathione metabolic process"/>
    <property type="evidence" value="ECO:0007669"/>
    <property type="project" value="TreeGrafter"/>
</dbReference>
<gene>
    <name evidence="2" type="ORF">AAL_00599</name>
</gene>
<reference evidence="2 3" key="1">
    <citation type="journal article" date="2016" name="Genome Biol. Evol.">
        <title>Divergent and convergent evolution of fungal pathogenicity.</title>
        <authorList>
            <person name="Shang Y."/>
            <person name="Xiao G."/>
            <person name="Zheng P."/>
            <person name="Cen K."/>
            <person name="Zhan S."/>
            <person name="Wang C."/>
        </authorList>
    </citation>
    <scope>NUCLEOTIDE SEQUENCE [LARGE SCALE GENOMIC DNA]</scope>
    <source>
        <strain evidence="2 3">RCEF 2490</strain>
    </source>
</reference>